<accession>A0ABQ8GMW7</accession>
<evidence type="ECO:0000313" key="2">
    <source>
        <dbReference type="Proteomes" id="UP000774617"/>
    </source>
</evidence>
<dbReference type="EMBL" id="JAGTJR010000005">
    <property type="protein sequence ID" value="KAH7060817.1"/>
    <property type="molecule type" value="Genomic_DNA"/>
</dbReference>
<organism evidence="1 2">
    <name type="scientific">Macrophomina phaseolina</name>
    <dbReference type="NCBI Taxonomy" id="35725"/>
    <lineage>
        <taxon>Eukaryota</taxon>
        <taxon>Fungi</taxon>
        <taxon>Dikarya</taxon>
        <taxon>Ascomycota</taxon>
        <taxon>Pezizomycotina</taxon>
        <taxon>Dothideomycetes</taxon>
        <taxon>Dothideomycetes incertae sedis</taxon>
        <taxon>Botryosphaeriales</taxon>
        <taxon>Botryosphaeriaceae</taxon>
        <taxon>Macrophomina</taxon>
    </lineage>
</organism>
<gene>
    <name evidence="1" type="ORF">B0J12DRAFT_345330</name>
</gene>
<reference evidence="1 2" key="1">
    <citation type="journal article" date="2021" name="Nat. Commun.">
        <title>Genetic determinants of endophytism in the Arabidopsis root mycobiome.</title>
        <authorList>
            <person name="Mesny F."/>
            <person name="Miyauchi S."/>
            <person name="Thiergart T."/>
            <person name="Pickel B."/>
            <person name="Atanasova L."/>
            <person name="Karlsson M."/>
            <person name="Huettel B."/>
            <person name="Barry K.W."/>
            <person name="Haridas S."/>
            <person name="Chen C."/>
            <person name="Bauer D."/>
            <person name="Andreopoulos W."/>
            <person name="Pangilinan J."/>
            <person name="LaButti K."/>
            <person name="Riley R."/>
            <person name="Lipzen A."/>
            <person name="Clum A."/>
            <person name="Drula E."/>
            <person name="Henrissat B."/>
            <person name="Kohler A."/>
            <person name="Grigoriev I.V."/>
            <person name="Martin F.M."/>
            <person name="Hacquard S."/>
        </authorList>
    </citation>
    <scope>NUCLEOTIDE SEQUENCE [LARGE SCALE GENOMIC DNA]</scope>
    <source>
        <strain evidence="1 2">MPI-SDFR-AT-0080</strain>
    </source>
</reference>
<proteinExistence type="predicted"/>
<name>A0ABQ8GMW7_9PEZI</name>
<dbReference type="Proteomes" id="UP000774617">
    <property type="component" value="Unassembled WGS sequence"/>
</dbReference>
<protein>
    <submittedName>
        <fullName evidence="1">Uncharacterized protein</fullName>
    </submittedName>
</protein>
<sequence>MVFAHGDIIEPPWRRCQRSTSAAANLWVYSAGHMESAASCSKLAFKVNVTLMHGLQLSVRHSPSALCNSLLSRARCKQFADASGLNRLSLVNSHNTAQSPAWHSIPGNSHRSSLLVARSRNIRAHDSSRGQRRGSLLTTVVSDLRLNGRTRQMWGPWQATCLSRVPATVYQMRCPSIEIRASQKLQTDRFEPSRQRGSKMKRSLPVPSLNRLGNRIHWTPCGHSITPINFCLSLFHSSTWTVRFACYNISYLSKPSVELWQPRVSSTCASGLLIVRMSAPAISSLPCP</sequence>
<keyword evidence="2" id="KW-1185">Reference proteome</keyword>
<comment type="caution">
    <text evidence="1">The sequence shown here is derived from an EMBL/GenBank/DDBJ whole genome shotgun (WGS) entry which is preliminary data.</text>
</comment>
<evidence type="ECO:0000313" key="1">
    <source>
        <dbReference type="EMBL" id="KAH7060817.1"/>
    </source>
</evidence>